<proteinExistence type="predicted"/>
<keyword evidence="1" id="KW-0472">Membrane</keyword>
<reference evidence="3" key="1">
    <citation type="journal article" date="2019" name="Int. J. Syst. Evol. Microbiol.">
        <title>The Global Catalogue of Microorganisms (GCM) 10K type strain sequencing project: providing services to taxonomists for standard genome sequencing and annotation.</title>
        <authorList>
            <consortium name="The Broad Institute Genomics Platform"/>
            <consortium name="The Broad Institute Genome Sequencing Center for Infectious Disease"/>
            <person name="Wu L."/>
            <person name="Ma J."/>
        </authorList>
    </citation>
    <scope>NUCLEOTIDE SEQUENCE [LARGE SCALE GENOMIC DNA]</scope>
    <source>
        <strain evidence="3">JCM 8201</strain>
    </source>
</reference>
<dbReference type="EMBL" id="BAAATZ010000006">
    <property type="protein sequence ID" value="GAA2723253.1"/>
    <property type="molecule type" value="Genomic_DNA"/>
</dbReference>
<evidence type="ECO:0000313" key="3">
    <source>
        <dbReference type="Proteomes" id="UP001501842"/>
    </source>
</evidence>
<evidence type="ECO:0008006" key="4">
    <source>
        <dbReference type="Google" id="ProtNLM"/>
    </source>
</evidence>
<keyword evidence="1" id="KW-0812">Transmembrane</keyword>
<feature type="transmembrane region" description="Helical" evidence="1">
    <location>
        <begin position="62"/>
        <end position="79"/>
    </location>
</feature>
<dbReference type="Proteomes" id="UP001501842">
    <property type="component" value="Unassembled WGS sequence"/>
</dbReference>
<keyword evidence="1" id="KW-1133">Transmembrane helix</keyword>
<keyword evidence="3" id="KW-1185">Reference proteome</keyword>
<dbReference type="RefSeq" id="WP_344449784.1">
    <property type="nucleotide sequence ID" value="NZ_BAAATZ010000006.1"/>
</dbReference>
<accession>A0ABP6GJS1</accession>
<comment type="caution">
    <text evidence="2">The sequence shown here is derived from an EMBL/GenBank/DDBJ whole genome shotgun (WGS) entry which is preliminary data.</text>
</comment>
<gene>
    <name evidence="2" type="ORF">GCM10010439_18080</name>
</gene>
<sequence>MNRSDSVLTGALYGLLALGGVFLALVGSFSYGRSPLAALGLCALNLVAFRAAGWAAGGRTGALIPAATWLTTAGLLSTARAEGDVIITGGALGMVFLLGGAFAALAAVALTPAARSWLTGLPHDVPARSR</sequence>
<dbReference type="InterPro" id="IPR046095">
    <property type="entry name" value="DUF6113"/>
</dbReference>
<name>A0ABP6GJS1_9ACTN</name>
<feature type="transmembrane region" description="Helical" evidence="1">
    <location>
        <begin position="85"/>
        <end position="110"/>
    </location>
</feature>
<feature type="transmembrane region" description="Helical" evidence="1">
    <location>
        <begin position="12"/>
        <end position="31"/>
    </location>
</feature>
<dbReference type="Pfam" id="PF19608">
    <property type="entry name" value="DUF6113"/>
    <property type="match status" value="1"/>
</dbReference>
<evidence type="ECO:0000313" key="2">
    <source>
        <dbReference type="EMBL" id="GAA2723253.1"/>
    </source>
</evidence>
<evidence type="ECO:0000256" key="1">
    <source>
        <dbReference type="SAM" id="Phobius"/>
    </source>
</evidence>
<organism evidence="2 3">
    <name type="scientific">Actinocorallia aurantiaca</name>
    <dbReference type="NCBI Taxonomy" id="46204"/>
    <lineage>
        <taxon>Bacteria</taxon>
        <taxon>Bacillati</taxon>
        <taxon>Actinomycetota</taxon>
        <taxon>Actinomycetes</taxon>
        <taxon>Streptosporangiales</taxon>
        <taxon>Thermomonosporaceae</taxon>
        <taxon>Actinocorallia</taxon>
    </lineage>
</organism>
<protein>
    <recommendedName>
        <fullName evidence="4">Integral membrane protein</fullName>
    </recommendedName>
</protein>